<gene>
    <name evidence="1" type="ORF">FOA19_11335</name>
</gene>
<reference evidence="1 2" key="1">
    <citation type="submission" date="2019-07" db="EMBL/GenBank/DDBJ databases">
        <title>Rufibacter sp. nov., isolated from lake sediment.</title>
        <authorList>
            <person name="Qu J.-H."/>
        </authorList>
    </citation>
    <scope>NUCLEOTIDE SEQUENCE [LARGE SCALE GENOMIC DNA]</scope>
    <source>
        <strain evidence="1 2">NBS58-1</strain>
    </source>
</reference>
<accession>A0A5B6THW8</accession>
<organism evidence="1 2">
    <name type="scientific">Rufibacter hautae</name>
    <dbReference type="NCBI Taxonomy" id="2595005"/>
    <lineage>
        <taxon>Bacteria</taxon>
        <taxon>Pseudomonadati</taxon>
        <taxon>Bacteroidota</taxon>
        <taxon>Cytophagia</taxon>
        <taxon>Cytophagales</taxon>
        <taxon>Hymenobacteraceae</taxon>
        <taxon>Rufibacter</taxon>
    </lineage>
</organism>
<keyword evidence="2" id="KW-1185">Reference proteome</keyword>
<dbReference type="OrthoDB" id="1036397at2"/>
<comment type="caution">
    <text evidence="1">The sequence shown here is derived from an EMBL/GenBank/DDBJ whole genome shotgun (WGS) entry which is preliminary data.</text>
</comment>
<dbReference type="AlphaFoldDB" id="A0A5B6THW8"/>
<sequence length="69" mass="7726">MVEVFATNVQEVAKANRLVAVLERHLPGCRINFDLEDCDRILRVEGPIFNTSQVLQLVAKNGVKCCVLE</sequence>
<evidence type="ECO:0000313" key="2">
    <source>
        <dbReference type="Proteomes" id="UP000324133"/>
    </source>
</evidence>
<evidence type="ECO:0008006" key="3">
    <source>
        <dbReference type="Google" id="ProtNLM"/>
    </source>
</evidence>
<proteinExistence type="predicted"/>
<name>A0A5B6THW8_9BACT</name>
<dbReference type="EMBL" id="VKKY01000002">
    <property type="protein sequence ID" value="KAA3438852.1"/>
    <property type="molecule type" value="Genomic_DNA"/>
</dbReference>
<protein>
    <recommendedName>
        <fullName evidence="3">HMA domain-containing protein</fullName>
    </recommendedName>
</protein>
<evidence type="ECO:0000313" key="1">
    <source>
        <dbReference type="EMBL" id="KAA3438852.1"/>
    </source>
</evidence>
<dbReference type="Proteomes" id="UP000324133">
    <property type="component" value="Unassembled WGS sequence"/>
</dbReference>